<sequence>MKLFHAPEHLHELLQVFIPQIIRVEAVGYASAAKKLIIVVDKETTNFELSQISAKRADRMVKLDPDGEFTRGVIVTLAPLHARSQVQTFLPNQFEKKNK</sequence>
<dbReference type="Proteomes" id="UP000230423">
    <property type="component" value="Unassembled WGS sequence"/>
</dbReference>
<dbReference type="OrthoDB" id="75169at2759"/>
<keyword evidence="2" id="KW-1185">Reference proteome</keyword>
<gene>
    <name evidence="1" type="ORF">TELCIR_05821</name>
</gene>
<proteinExistence type="predicted"/>
<reference evidence="1 2" key="1">
    <citation type="submission" date="2015-09" db="EMBL/GenBank/DDBJ databases">
        <title>Draft genome of the parasitic nematode Teladorsagia circumcincta isolate WARC Sus (inbred).</title>
        <authorList>
            <person name="Mitreva M."/>
        </authorList>
    </citation>
    <scope>NUCLEOTIDE SEQUENCE [LARGE SCALE GENOMIC DNA]</scope>
    <source>
        <strain evidence="1 2">S</strain>
    </source>
</reference>
<evidence type="ECO:0000313" key="1">
    <source>
        <dbReference type="EMBL" id="PIO72257.1"/>
    </source>
</evidence>
<dbReference type="EMBL" id="KZ345724">
    <property type="protein sequence ID" value="PIO72257.1"/>
    <property type="molecule type" value="Genomic_DNA"/>
</dbReference>
<evidence type="ECO:0000313" key="2">
    <source>
        <dbReference type="Proteomes" id="UP000230423"/>
    </source>
</evidence>
<protein>
    <submittedName>
        <fullName evidence="1">Uncharacterized protein</fullName>
    </submittedName>
</protein>
<organism evidence="1 2">
    <name type="scientific">Teladorsagia circumcincta</name>
    <name type="common">Brown stomach worm</name>
    <name type="synonym">Ostertagia circumcincta</name>
    <dbReference type="NCBI Taxonomy" id="45464"/>
    <lineage>
        <taxon>Eukaryota</taxon>
        <taxon>Metazoa</taxon>
        <taxon>Ecdysozoa</taxon>
        <taxon>Nematoda</taxon>
        <taxon>Chromadorea</taxon>
        <taxon>Rhabditida</taxon>
        <taxon>Rhabditina</taxon>
        <taxon>Rhabditomorpha</taxon>
        <taxon>Strongyloidea</taxon>
        <taxon>Trichostrongylidae</taxon>
        <taxon>Teladorsagia</taxon>
    </lineage>
</organism>
<name>A0A2G9UPX1_TELCI</name>
<accession>A0A2G9UPX1</accession>
<dbReference type="AlphaFoldDB" id="A0A2G9UPX1"/>